<feature type="transmembrane region" description="Helical" evidence="1">
    <location>
        <begin position="388"/>
        <end position="408"/>
    </location>
</feature>
<keyword evidence="1" id="KW-1133">Transmembrane helix</keyword>
<evidence type="ECO:0000256" key="1">
    <source>
        <dbReference type="SAM" id="Phobius"/>
    </source>
</evidence>
<name>A0A928YTX8_9GAMM</name>
<feature type="transmembrane region" description="Helical" evidence="1">
    <location>
        <begin position="534"/>
        <end position="550"/>
    </location>
</feature>
<sequence>MKLMKYRPWWITFALVLLSLFALMQIATLRDITLDNARLSINGGASEVISLPLKRNIIGEYSVEVSISPAALASRSVQIIPDDQLLSVSLNGEAISLQEFSPQQLRDYTRGIALKLPQLKTGQENTLVVRVLNNSNPAGLDIRPLPDANITASISVALALAMMAFALIRHLPISRGQTLLLAVSLIASLVYLSHTSPSTRTFDVYEGGGHRDYIEYLIEHKVTPPPGDGWEYHQPPAYYLIGAISKSVLPLAPLHGDYWGQLLALWLWTIFLVASLATLRLALRKSTLALIIASLALCLWPSGIIHSIRIGNDLAIYAFYALAFFYCLRWWRAKATPDLTWACLWASLALLSKSNALAVWGVIGVLLLVRIVHLWLRRQRNVNAIKTIRHYILIPGLIFSLTLVANFGDNVWHYVQGTSNDWLLSNVSDTIHPGLKVANQPANYLLFDLATFIEKPFISTWEDQYGRQYFWNFVWRSALTAEFFFYGKGMEIWGLVNGVLLLMMLSGIVIYAVQRNTLLNGGQWKRAFMRNLPWVFALILPFLLLLAYRIKVPLSCNTDFRYIYPVLLPLVFFSCLVWRQFPRFKLAWIPATGMPLIGLSTLVWLALL</sequence>
<dbReference type="RefSeq" id="WP_193909127.1">
    <property type="nucleotide sequence ID" value="NZ_PRDL01000001.1"/>
</dbReference>
<organism evidence="2 3">
    <name type="scientific">Cellvibrio polysaccharolyticus</name>
    <dbReference type="NCBI Taxonomy" id="2082724"/>
    <lineage>
        <taxon>Bacteria</taxon>
        <taxon>Pseudomonadati</taxon>
        <taxon>Pseudomonadota</taxon>
        <taxon>Gammaproteobacteria</taxon>
        <taxon>Cellvibrionales</taxon>
        <taxon>Cellvibrionaceae</taxon>
        <taxon>Cellvibrio</taxon>
    </lineage>
</organism>
<dbReference type="AlphaFoldDB" id="A0A928YTX8"/>
<gene>
    <name evidence="2" type="ORF">C4F51_09095</name>
</gene>
<keyword evidence="3" id="KW-1185">Reference proteome</keyword>
<evidence type="ECO:0000313" key="2">
    <source>
        <dbReference type="EMBL" id="MBE8717342.1"/>
    </source>
</evidence>
<feature type="transmembrane region" description="Helical" evidence="1">
    <location>
        <begin position="358"/>
        <end position="376"/>
    </location>
</feature>
<feature type="transmembrane region" description="Helical" evidence="1">
    <location>
        <begin position="562"/>
        <end position="579"/>
    </location>
</feature>
<evidence type="ECO:0008006" key="4">
    <source>
        <dbReference type="Google" id="ProtNLM"/>
    </source>
</evidence>
<dbReference type="EMBL" id="PRDL01000001">
    <property type="protein sequence ID" value="MBE8717342.1"/>
    <property type="molecule type" value="Genomic_DNA"/>
</dbReference>
<feature type="transmembrane region" description="Helical" evidence="1">
    <location>
        <begin position="150"/>
        <end position="171"/>
    </location>
</feature>
<feature type="transmembrane region" description="Helical" evidence="1">
    <location>
        <begin position="258"/>
        <end position="281"/>
    </location>
</feature>
<comment type="caution">
    <text evidence="2">The sequence shown here is derived from an EMBL/GenBank/DDBJ whole genome shotgun (WGS) entry which is preliminary data.</text>
</comment>
<evidence type="ECO:0000313" key="3">
    <source>
        <dbReference type="Proteomes" id="UP000652567"/>
    </source>
</evidence>
<dbReference type="Proteomes" id="UP000652567">
    <property type="component" value="Unassembled WGS sequence"/>
</dbReference>
<keyword evidence="1" id="KW-0812">Transmembrane</keyword>
<feature type="transmembrane region" description="Helical" evidence="1">
    <location>
        <begin position="288"/>
        <end position="308"/>
    </location>
</feature>
<reference evidence="2" key="1">
    <citation type="submission" date="2018-07" db="EMBL/GenBank/DDBJ databases">
        <title>Genome assembly of strain Ka43.</title>
        <authorList>
            <person name="Kukolya J."/>
            <person name="Nagy I."/>
            <person name="Horvath B."/>
            <person name="Toth A."/>
        </authorList>
    </citation>
    <scope>NUCLEOTIDE SEQUENCE</scope>
    <source>
        <strain evidence="2">KB43</strain>
    </source>
</reference>
<feature type="transmembrane region" description="Helical" evidence="1">
    <location>
        <begin position="178"/>
        <end position="194"/>
    </location>
</feature>
<keyword evidence="1" id="KW-0472">Membrane</keyword>
<protein>
    <recommendedName>
        <fullName evidence="4">Glycosyltransferase RgtA/B/C/D-like domain-containing protein</fullName>
    </recommendedName>
</protein>
<feature type="transmembrane region" description="Helical" evidence="1">
    <location>
        <begin position="586"/>
        <end position="607"/>
    </location>
</feature>
<proteinExistence type="predicted"/>
<accession>A0A928YTX8</accession>
<feature type="transmembrane region" description="Helical" evidence="1">
    <location>
        <begin position="492"/>
        <end position="513"/>
    </location>
</feature>